<protein>
    <submittedName>
        <fullName evidence="1">5',3'-nucleotidase, mitochondrial</fullName>
    </submittedName>
</protein>
<reference evidence="1" key="2">
    <citation type="submission" date="2025-09" db="UniProtKB">
        <authorList>
            <consortium name="Ensembl"/>
        </authorList>
    </citation>
    <scope>IDENTIFICATION</scope>
</reference>
<dbReference type="PANTHER" id="PTHR16504:SF6">
    <property type="entry name" value="5'(3')-DEOXYRIBONUCLEOTIDASE, MITOCHONDRIAL"/>
    <property type="match status" value="1"/>
</dbReference>
<dbReference type="InterPro" id="IPR036412">
    <property type="entry name" value="HAD-like_sf"/>
</dbReference>
<gene>
    <name evidence="1" type="primary">NT5M</name>
</gene>
<name>A0A8C5RE55_LATLA</name>
<dbReference type="GeneTree" id="ENSGT00390000011596"/>
<dbReference type="Gene3D" id="3.40.50.1000">
    <property type="entry name" value="HAD superfamily/HAD-like"/>
    <property type="match status" value="1"/>
</dbReference>
<dbReference type="SUPFAM" id="SSF56784">
    <property type="entry name" value="HAD-like"/>
    <property type="match status" value="1"/>
</dbReference>
<dbReference type="Proteomes" id="UP000694406">
    <property type="component" value="Unplaced"/>
</dbReference>
<dbReference type="Pfam" id="PF06941">
    <property type="entry name" value="NT5C"/>
    <property type="match status" value="1"/>
</dbReference>
<dbReference type="AlphaFoldDB" id="A0A8C5RE55"/>
<dbReference type="GO" id="GO:0009223">
    <property type="term" value="P:pyrimidine deoxyribonucleotide catabolic process"/>
    <property type="evidence" value="ECO:0007669"/>
    <property type="project" value="TreeGrafter"/>
</dbReference>
<reference evidence="1" key="1">
    <citation type="submission" date="2025-08" db="UniProtKB">
        <authorList>
            <consortium name="Ensembl"/>
        </authorList>
    </citation>
    <scope>IDENTIFICATION</scope>
</reference>
<accession>A0A8C5RE55</accession>
<dbReference type="InterPro" id="IPR010708">
    <property type="entry name" value="5'(3')-deoxyribonucleotidase"/>
</dbReference>
<evidence type="ECO:0000313" key="2">
    <source>
        <dbReference type="Proteomes" id="UP000694406"/>
    </source>
</evidence>
<dbReference type="InterPro" id="IPR023214">
    <property type="entry name" value="HAD_sf"/>
</dbReference>
<dbReference type="Ensembl" id="ENSLLTT00000002083.1">
    <property type="protein sequence ID" value="ENSLLTP00000002004.1"/>
    <property type="gene ID" value="ENSLLTG00000001567.1"/>
</dbReference>
<dbReference type="PANTHER" id="PTHR16504">
    <property type="entry name" value="5'(3')-DEOXYRIBONUCLEOTIDASE"/>
    <property type="match status" value="1"/>
</dbReference>
<dbReference type="GO" id="GO:0008253">
    <property type="term" value="F:5'-nucleotidase activity"/>
    <property type="evidence" value="ECO:0007669"/>
    <property type="project" value="InterPro"/>
</dbReference>
<evidence type="ECO:0000313" key="1">
    <source>
        <dbReference type="Ensembl" id="ENSLLTP00000002004.1"/>
    </source>
</evidence>
<keyword evidence="2" id="KW-1185">Reference proteome</keyword>
<proteinExistence type="predicted"/>
<dbReference type="GO" id="GO:0005739">
    <property type="term" value="C:mitochondrion"/>
    <property type="evidence" value="ECO:0007669"/>
    <property type="project" value="TreeGrafter"/>
</dbReference>
<organism evidence="1 2">
    <name type="scientific">Laticauda laticaudata</name>
    <name type="common">Blue-ringed sea krait</name>
    <name type="synonym">Blue-lipped sea krait</name>
    <dbReference type="NCBI Taxonomy" id="8630"/>
    <lineage>
        <taxon>Eukaryota</taxon>
        <taxon>Metazoa</taxon>
        <taxon>Chordata</taxon>
        <taxon>Craniata</taxon>
        <taxon>Vertebrata</taxon>
        <taxon>Euteleostomi</taxon>
        <taxon>Lepidosauria</taxon>
        <taxon>Squamata</taxon>
        <taxon>Bifurcata</taxon>
        <taxon>Unidentata</taxon>
        <taxon>Episquamata</taxon>
        <taxon>Toxicofera</taxon>
        <taxon>Serpentes</taxon>
        <taxon>Colubroidea</taxon>
        <taxon>Elapidae</taxon>
        <taxon>Laticaudinae</taxon>
        <taxon>Laticauda</taxon>
    </lineage>
</organism>
<sequence length="269" mass="30261">MTYKVPSNSDYLLCAVVCTCVFSFSLSPPPTLQDKAISIWESKNFFMELNPLPGAVEALKEMAELEATEVFICTSPIKKYRYCPYEKFAWIEKHFGHEFLEHVILTRDKTIVSGHVLIDDRPDIIGKVGRAGAGEGNPWRGQKVDRFAPCWSNTTHIFTRHLSFLSQEWNGLPPGSTCFSPPATTSICSSQLLATGCTHGLMIGRPSWKASELAEAWRVLSKASKEWVWLPEAIFLSFWPEKEEGTCCLPWVWAGMSEGRVVASNDSWF</sequence>